<keyword evidence="2 4" id="KW-0863">Zinc-finger</keyword>
<evidence type="ECO:0000313" key="7">
    <source>
        <dbReference type="Proteomes" id="UP000195402"/>
    </source>
</evidence>
<name>A0A200Q2L8_MACCD</name>
<keyword evidence="7" id="KW-1185">Reference proteome</keyword>
<evidence type="ECO:0000256" key="1">
    <source>
        <dbReference type="ARBA" id="ARBA00022723"/>
    </source>
</evidence>
<gene>
    <name evidence="6" type="ORF">BVC80_1719g9</name>
</gene>
<evidence type="ECO:0000259" key="5">
    <source>
        <dbReference type="PROSITE" id="PS50089"/>
    </source>
</evidence>
<feature type="domain" description="RING-type" evidence="5">
    <location>
        <begin position="13"/>
        <end position="37"/>
    </location>
</feature>
<accession>A0A200Q2L8</accession>
<keyword evidence="1" id="KW-0479">Metal-binding</keyword>
<dbReference type="AlphaFoldDB" id="A0A200Q2L8"/>
<reference evidence="6 7" key="1">
    <citation type="journal article" date="2017" name="Mol. Plant">
        <title>The Genome of Medicinal Plant Macleaya cordata Provides New Insights into Benzylisoquinoline Alkaloids Metabolism.</title>
        <authorList>
            <person name="Liu X."/>
            <person name="Liu Y."/>
            <person name="Huang P."/>
            <person name="Ma Y."/>
            <person name="Qing Z."/>
            <person name="Tang Q."/>
            <person name="Cao H."/>
            <person name="Cheng P."/>
            <person name="Zheng Y."/>
            <person name="Yuan Z."/>
            <person name="Zhou Y."/>
            <person name="Liu J."/>
            <person name="Tang Z."/>
            <person name="Zhuo Y."/>
            <person name="Zhang Y."/>
            <person name="Yu L."/>
            <person name="Huang J."/>
            <person name="Yang P."/>
            <person name="Peng Q."/>
            <person name="Zhang J."/>
            <person name="Jiang W."/>
            <person name="Zhang Z."/>
            <person name="Lin K."/>
            <person name="Ro D.K."/>
            <person name="Chen X."/>
            <person name="Xiong X."/>
            <person name="Shang Y."/>
            <person name="Huang S."/>
            <person name="Zeng J."/>
        </authorList>
    </citation>
    <scope>NUCLEOTIDE SEQUENCE [LARGE SCALE GENOMIC DNA]</scope>
    <source>
        <strain evidence="7">cv. BLH2017</strain>
        <tissue evidence="6">Root</tissue>
    </source>
</reference>
<dbReference type="SUPFAM" id="SSF57850">
    <property type="entry name" value="RING/U-box"/>
    <property type="match status" value="1"/>
</dbReference>
<evidence type="ECO:0000256" key="4">
    <source>
        <dbReference type="PROSITE-ProRule" id="PRU00175"/>
    </source>
</evidence>
<dbReference type="GO" id="GO:0008270">
    <property type="term" value="F:zinc ion binding"/>
    <property type="evidence" value="ECO:0007669"/>
    <property type="project" value="UniProtKB-KW"/>
</dbReference>
<dbReference type="PROSITE" id="PS50089">
    <property type="entry name" value="ZF_RING_2"/>
    <property type="match status" value="1"/>
</dbReference>
<evidence type="ECO:0000256" key="3">
    <source>
        <dbReference type="ARBA" id="ARBA00022833"/>
    </source>
</evidence>
<dbReference type="PANTHER" id="PTHR45969">
    <property type="entry name" value="RING ZINC FINGER PROTEIN-RELATED"/>
    <property type="match status" value="1"/>
</dbReference>
<dbReference type="Gene3D" id="3.30.40.10">
    <property type="entry name" value="Zinc/RING finger domain, C3HC4 (zinc finger)"/>
    <property type="match status" value="1"/>
</dbReference>
<sequence>MERSHEIRELSNCCHVFHRECLDMWIDQYHLTCPLCRAKLVSCQREDQIVYDDEEDPWMVERMQYLYGDNR</sequence>
<evidence type="ECO:0000256" key="2">
    <source>
        <dbReference type="ARBA" id="ARBA00022771"/>
    </source>
</evidence>
<dbReference type="InterPro" id="IPR013083">
    <property type="entry name" value="Znf_RING/FYVE/PHD"/>
</dbReference>
<organism evidence="6 7">
    <name type="scientific">Macleaya cordata</name>
    <name type="common">Five-seeded plume-poppy</name>
    <name type="synonym">Bocconia cordata</name>
    <dbReference type="NCBI Taxonomy" id="56857"/>
    <lineage>
        <taxon>Eukaryota</taxon>
        <taxon>Viridiplantae</taxon>
        <taxon>Streptophyta</taxon>
        <taxon>Embryophyta</taxon>
        <taxon>Tracheophyta</taxon>
        <taxon>Spermatophyta</taxon>
        <taxon>Magnoliopsida</taxon>
        <taxon>Ranunculales</taxon>
        <taxon>Papaveraceae</taxon>
        <taxon>Papaveroideae</taxon>
        <taxon>Macleaya</taxon>
    </lineage>
</organism>
<dbReference type="EMBL" id="MVGT01003289">
    <property type="protein sequence ID" value="OVA04683.1"/>
    <property type="molecule type" value="Genomic_DNA"/>
</dbReference>
<dbReference type="OMA" id="PWMVERM"/>
<dbReference type="OrthoDB" id="8062037at2759"/>
<dbReference type="GO" id="GO:0061630">
    <property type="term" value="F:ubiquitin protein ligase activity"/>
    <property type="evidence" value="ECO:0007669"/>
    <property type="project" value="TreeGrafter"/>
</dbReference>
<dbReference type="Pfam" id="PF13639">
    <property type="entry name" value="zf-RING_2"/>
    <property type="match status" value="1"/>
</dbReference>
<protein>
    <submittedName>
        <fullName evidence="6">Zinc finger protein</fullName>
    </submittedName>
</protein>
<dbReference type="InterPro" id="IPR001841">
    <property type="entry name" value="Znf_RING"/>
</dbReference>
<dbReference type="Proteomes" id="UP000195402">
    <property type="component" value="Unassembled WGS sequence"/>
</dbReference>
<proteinExistence type="predicted"/>
<evidence type="ECO:0000313" key="6">
    <source>
        <dbReference type="EMBL" id="OVA04683.1"/>
    </source>
</evidence>
<keyword evidence="3" id="KW-0862">Zinc</keyword>
<dbReference type="GO" id="GO:0016567">
    <property type="term" value="P:protein ubiquitination"/>
    <property type="evidence" value="ECO:0007669"/>
    <property type="project" value="TreeGrafter"/>
</dbReference>
<dbReference type="PANTHER" id="PTHR45969:SF81">
    <property type="entry name" value="OS08G0157400 PROTEIN"/>
    <property type="match status" value="1"/>
</dbReference>
<comment type="caution">
    <text evidence="6">The sequence shown here is derived from an EMBL/GenBank/DDBJ whole genome shotgun (WGS) entry which is preliminary data.</text>
</comment>
<dbReference type="STRING" id="56857.A0A200Q2L8"/>
<dbReference type="InParanoid" id="A0A200Q2L8"/>